<evidence type="ECO:0000256" key="1">
    <source>
        <dbReference type="SAM" id="MobiDB-lite"/>
    </source>
</evidence>
<evidence type="ECO:0000313" key="3">
    <source>
        <dbReference type="Proteomes" id="UP000253420"/>
    </source>
</evidence>
<evidence type="ECO:0000313" key="2">
    <source>
        <dbReference type="EMBL" id="RCS21488.1"/>
    </source>
</evidence>
<dbReference type="EMBL" id="QOZG01000032">
    <property type="protein sequence ID" value="RCS21488.1"/>
    <property type="molecule type" value="Genomic_DNA"/>
</dbReference>
<feature type="compositionally biased region" description="Basic and acidic residues" evidence="1">
    <location>
        <begin position="116"/>
        <end position="128"/>
    </location>
</feature>
<dbReference type="Proteomes" id="UP000253420">
    <property type="component" value="Unassembled WGS sequence"/>
</dbReference>
<proteinExistence type="predicted"/>
<name>A0A368JWD8_9HYPH</name>
<keyword evidence="3" id="KW-1185">Reference proteome</keyword>
<sequence>MQRDDGAIIIGNAVDLPTPYPQSGAQFAFTASDPRAPQLAQEQSRAPLIASLTEWPQGVEATVAARVEARPSMEAATGRLEAAVAAVWQQPQAVLAELRNRVDVQQTPVSAFASDMRTKPDSFGELHGAETSSAATTPPARRRLPPCRWPSQHCTTMGRCVPRLPPTSLATKSGSGH</sequence>
<protein>
    <submittedName>
        <fullName evidence="2">Uncharacterized protein</fullName>
    </submittedName>
</protein>
<gene>
    <name evidence="2" type="ORF">DUT91_23730</name>
</gene>
<feature type="region of interest" description="Disordered" evidence="1">
    <location>
        <begin position="115"/>
        <end position="148"/>
    </location>
</feature>
<dbReference type="AlphaFoldDB" id="A0A368JWD8"/>
<accession>A0A368JWD8</accession>
<organism evidence="2 3">
    <name type="scientific">Phyllobacterium salinisoli</name>
    <dbReference type="NCBI Taxonomy" id="1899321"/>
    <lineage>
        <taxon>Bacteria</taxon>
        <taxon>Pseudomonadati</taxon>
        <taxon>Pseudomonadota</taxon>
        <taxon>Alphaproteobacteria</taxon>
        <taxon>Hyphomicrobiales</taxon>
        <taxon>Phyllobacteriaceae</taxon>
        <taxon>Phyllobacterium</taxon>
    </lineage>
</organism>
<comment type="caution">
    <text evidence="2">The sequence shown here is derived from an EMBL/GenBank/DDBJ whole genome shotgun (WGS) entry which is preliminary data.</text>
</comment>
<reference evidence="2 3" key="1">
    <citation type="submission" date="2018-07" db="EMBL/GenBank/DDBJ databases">
        <title>The draft genome of Phyllobacterium salinisoli.</title>
        <authorList>
            <person name="Liu L."/>
            <person name="Li L."/>
            <person name="Zhang X."/>
            <person name="Liang L."/>
        </authorList>
    </citation>
    <scope>NUCLEOTIDE SEQUENCE [LARGE SCALE GENOMIC DNA]</scope>
    <source>
        <strain evidence="2 3">LLAN61</strain>
    </source>
</reference>